<dbReference type="EMBL" id="JBBKZU010000003">
    <property type="protein sequence ID" value="MEJ8811414.1"/>
    <property type="molecule type" value="Genomic_DNA"/>
</dbReference>
<reference evidence="1 2" key="1">
    <citation type="submission" date="2024-03" db="EMBL/GenBank/DDBJ databases">
        <title>Novel species of the genus Variovorax.</title>
        <authorList>
            <person name="Liu Q."/>
            <person name="Xin Y.-H."/>
        </authorList>
    </citation>
    <scope>NUCLEOTIDE SEQUENCE [LARGE SCALE GENOMIC DNA]</scope>
    <source>
        <strain evidence="1 2">KACC 18899</strain>
    </source>
</reference>
<organism evidence="1 2">
    <name type="scientific">Variovorax ureilyticus</name>
    <dbReference type="NCBI Taxonomy" id="1836198"/>
    <lineage>
        <taxon>Bacteria</taxon>
        <taxon>Pseudomonadati</taxon>
        <taxon>Pseudomonadota</taxon>
        <taxon>Betaproteobacteria</taxon>
        <taxon>Burkholderiales</taxon>
        <taxon>Comamonadaceae</taxon>
        <taxon>Variovorax</taxon>
    </lineage>
</organism>
<gene>
    <name evidence="1" type="ORF">WKW77_10085</name>
</gene>
<comment type="caution">
    <text evidence="1">The sequence shown here is derived from an EMBL/GenBank/DDBJ whole genome shotgun (WGS) entry which is preliminary data.</text>
</comment>
<protein>
    <submittedName>
        <fullName evidence="1">Uncharacterized protein</fullName>
    </submittedName>
</protein>
<evidence type="ECO:0000313" key="1">
    <source>
        <dbReference type="EMBL" id="MEJ8811414.1"/>
    </source>
</evidence>
<accession>A0ABU8VES4</accession>
<keyword evidence="2" id="KW-1185">Reference proteome</keyword>
<evidence type="ECO:0000313" key="2">
    <source>
        <dbReference type="Proteomes" id="UP001365846"/>
    </source>
</evidence>
<dbReference type="Proteomes" id="UP001365846">
    <property type="component" value="Unassembled WGS sequence"/>
</dbReference>
<name>A0ABU8VES4_9BURK</name>
<sequence>MITTLNVGQKAIFDRMLPHTLRGEGCPTSEQLKELAGLAPADRHALLSVFADEVEFNMSAAERLALRIALDSYQRGHGAAVQIPAQFANIPNGELGAEFPGLRKCGVEASAAPSGGHALCA</sequence>
<proteinExistence type="predicted"/>
<dbReference type="RefSeq" id="WP_340356698.1">
    <property type="nucleotide sequence ID" value="NZ_JBBKZU010000003.1"/>
</dbReference>